<dbReference type="Pfam" id="PF13638">
    <property type="entry name" value="PIN_4"/>
    <property type="match status" value="1"/>
</dbReference>
<evidence type="ECO:0008006" key="14">
    <source>
        <dbReference type="Google" id="ProtNLM"/>
    </source>
</evidence>
<dbReference type="InterPro" id="IPR019458">
    <property type="entry name" value="Est1-like_N"/>
</dbReference>
<evidence type="ECO:0000313" key="10">
    <source>
        <dbReference type="EMBL" id="CAB3244781.1"/>
    </source>
</evidence>
<dbReference type="SUPFAM" id="SSF48452">
    <property type="entry name" value="TPR-like"/>
    <property type="match status" value="1"/>
</dbReference>
<dbReference type="AlphaFoldDB" id="A0A8S1BPB9"/>
<evidence type="ECO:0000256" key="4">
    <source>
        <dbReference type="ARBA" id="ARBA00023161"/>
    </source>
</evidence>
<evidence type="ECO:0000259" key="9">
    <source>
        <dbReference type="Pfam" id="PF13638"/>
    </source>
</evidence>
<proteinExistence type="predicted"/>
<gene>
    <name evidence="10" type="ORF">APLA_LOCUS10150</name>
    <name evidence="11" type="ORF">APLA_LOCUS17084</name>
</gene>
<evidence type="ECO:0000259" key="8">
    <source>
        <dbReference type="Pfam" id="PF10374"/>
    </source>
</evidence>
<dbReference type="Gene3D" id="3.40.50.1010">
    <property type="entry name" value="5'-nuclease"/>
    <property type="match status" value="1"/>
</dbReference>
<feature type="domain" description="DNA/RNA-binding" evidence="7">
    <location>
        <begin position="193"/>
        <end position="398"/>
    </location>
</feature>
<keyword evidence="4" id="KW-0866">Nonsense-mediated mRNA decay</keyword>
<dbReference type="OrthoDB" id="5920073at2759"/>
<evidence type="ECO:0000256" key="2">
    <source>
        <dbReference type="ARBA" id="ARBA00004496"/>
    </source>
</evidence>
<keyword evidence="12" id="KW-1185">Reference proteome</keyword>
<dbReference type="Proteomes" id="UP000494256">
    <property type="component" value="Unassembled WGS sequence"/>
</dbReference>
<keyword evidence="5" id="KW-0539">Nucleus</keyword>
<feature type="compositionally biased region" description="Acidic residues" evidence="6">
    <location>
        <begin position="493"/>
        <end position="514"/>
    </location>
</feature>
<dbReference type="EMBL" id="CADEBC010000522">
    <property type="protein sequence ID" value="CAB3244781.1"/>
    <property type="molecule type" value="Genomic_DNA"/>
</dbReference>
<dbReference type="GO" id="GO:0005737">
    <property type="term" value="C:cytoplasm"/>
    <property type="evidence" value="ECO:0007669"/>
    <property type="project" value="UniProtKB-SubCell"/>
</dbReference>
<dbReference type="GO" id="GO:0000184">
    <property type="term" value="P:nuclear-transcribed mRNA catabolic process, nonsense-mediated decay"/>
    <property type="evidence" value="ECO:0007669"/>
    <property type="project" value="UniProtKB-KW"/>
</dbReference>
<dbReference type="Proteomes" id="UP000494106">
    <property type="component" value="Unassembled WGS sequence"/>
</dbReference>
<dbReference type="Pfam" id="PF10374">
    <property type="entry name" value="EST1"/>
    <property type="match status" value="1"/>
</dbReference>
<feature type="region of interest" description="Disordered" evidence="6">
    <location>
        <begin position="414"/>
        <end position="536"/>
    </location>
</feature>
<dbReference type="GO" id="GO:0042162">
    <property type="term" value="F:telomeric DNA binding"/>
    <property type="evidence" value="ECO:0007669"/>
    <property type="project" value="TreeGrafter"/>
</dbReference>
<name>A0A8S1BPB9_ARCPL</name>
<dbReference type="Gene3D" id="1.25.40.10">
    <property type="entry name" value="Tetratricopeptide repeat domain"/>
    <property type="match status" value="1"/>
</dbReference>
<sequence length="981" mass="112141">MKNGCNETLEAKVAERTERAKKLYRYVSDVARRIGEMTAASLSIHDLFSTQLEVQRQKLRDNCEKLVFLDPTNYGKKSLELLWRKVYYETVTAAKKFRETDSENDSYLFTHIVCGIGHFHHFISRLETEMKVHLKDLDYTHLLKDEEFNENKDAPSDDEILFSRSALHSCLIYLGDLCRYQVEIFHDFDPSIAARYYLQAAHVDMASGMPYNQLGNLYLDKNYNLDSVCYYIQCLSCTSPFDGAIGNLTKIFEKNGQCLDSNSHPETFTQTEHIQNTISDFLSLIEIWYLSKNDTNIPQRCGTIAQELKVAMDFVRSPLPDMDKNYNEYVQALEEEESNPSCLNANLVHKIVLICLFTITKITETDEVKAFACKAFTLALLSQLLQKLLQQLQALGLKNPASKYKPKHYIQQYSATDSNVEQDQREETPELETTQDKDIKTNSKEDVQHVPENISEENIEAVQNGDPKTNAKKTVTKRRRRRRLASSGSSDISGDDTEGSETETFESCSDDEALSESSSQSDDIAPSDDSCYEPSDNEEVANIEDAIESSLNKEDKKNIPNGDLGTETVAKDVSNANTNINNELDVQGLQNFLHGDNFLPSIKLLQDWALNEKDLILSCGDSGESLFQCVVDLLNILTFYFNPKSNEAKECHILEYTRSAAKKFKLEYKTIPLPEDINLRGTNICKFDKDAAEWQLLDRYKLSLYDENIIRILNFVDFGNHIAKIIPRIKYNRSLKVFYFKKTPQPKLNTKINHKRSREWHNSKKPHAESNEGGLLRRLGRLWLASQVRELERTGQTPVPALLALDTASLHKHLRRVKQLLRARHFILLIPSVVLQELDNLKREESTARDAIRWLEVQLRSGSRFLRAQRPGQSKPLPLLKYPRKAPPHIQNFIQILEFCNHLIAEDKNIQGGNGDPDSSLQSKSTPLLILLVGNERVSDEENYKEFSVTGAAHAAGISVEFFGDFYTKWRQSIHKNGKKR</sequence>
<feature type="domain" description="PIN" evidence="9">
    <location>
        <begin position="805"/>
        <end position="871"/>
    </location>
</feature>
<dbReference type="CDD" id="cd09884">
    <property type="entry name" value="PIN_Smg5-like"/>
    <property type="match status" value="1"/>
</dbReference>
<evidence type="ECO:0000313" key="11">
    <source>
        <dbReference type="EMBL" id="CAB3260603.1"/>
    </source>
</evidence>
<dbReference type="EMBL" id="CADEBD010000857">
    <property type="protein sequence ID" value="CAB3260603.1"/>
    <property type="molecule type" value="Genomic_DNA"/>
</dbReference>
<dbReference type="Pfam" id="PF10373">
    <property type="entry name" value="EST1_DNA_bind"/>
    <property type="match status" value="1"/>
</dbReference>
<dbReference type="InterPro" id="IPR018834">
    <property type="entry name" value="DNA/RNA-bd_Est1-type"/>
</dbReference>
<evidence type="ECO:0000256" key="6">
    <source>
        <dbReference type="SAM" id="MobiDB-lite"/>
    </source>
</evidence>
<feature type="domain" description="Telomerase activating protein Est1-like N-terminal" evidence="8">
    <location>
        <begin position="78"/>
        <end position="183"/>
    </location>
</feature>
<dbReference type="PANTHER" id="PTHR15696:SF7">
    <property type="entry name" value="NONSENSE-MEDIATED MRNA DECAY FACTOR"/>
    <property type="match status" value="1"/>
</dbReference>
<feature type="compositionally biased region" description="Basic and acidic residues" evidence="6">
    <location>
        <begin position="422"/>
        <end position="449"/>
    </location>
</feature>
<evidence type="ECO:0000256" key="1">
    <source>
        <dbReference type="ARBA" id="ARBA00004123"/>
    </source>
</evidence>
<accession>A0A8S1BPB9</accession>
<comment type="subcellular location">
    <subcellularLocation>
        <location evidence="2">Cytoplasm</location>
    </subcellularLocation>
    <subcellularLocation>
        <location evidence="1">Nucleus</location>
    </subcellularLocation>
</comment>
<feature type="compositionally biased region" description="Basic residues" evidence="6">
    <location>
        <begin position="470"/>
        <end position="484"/>
    </location>
</feature>
<reference evidence="12 13" key="1">
    <citation type="submission" date="2020-04" db="EMBL/GenBank/DDBJ databases">
        <authorList>
            <person name="Wallbank WR R."/>
            <person name="Pardo Diaz C."/>
            <person name="Kozak K."/>
            <person name="Martin S."/>
            <person name="Jiggins C."/>
            <person name="Moest M."/>
            <person name="Warren A I."/>
            <person name="Byers J.R.P. K."/>
            <person name="Montejo-Kovacevich G."/>
            <person name="Yen C E."/>
        </authorList>
    </citation>
    <scope>NUCLEOTIDE SEQUENCE [LARGE SCALE GENOMIC DNA]</scope>
</reference>
<evidence type="ECO:0000259" key="7">
    <source>
        <dbReference type="Pfam" id="PF10373"/>
    </source>
</evidence>
<keyword evidence="3" id="KW-0963">Cytoplasm</keyword>
<evidence type="ECO:0000256" key="5">
    <source>
        <dbReference type="ARBA" id="ARBA00023242"/>
    </source>
</evidence>
<organism evidence="11 13">
    <name type="scientific">Arctia plantaginis</name>
    <name type="common">Wood tiger moth</name>
    <name type="synonym">Phalaena plantaginis</name>
    <dbReference type="NCBI Taxonomy" id="874455"/>
    <lineage>
        <taxon>Eukaryota</taxon>
        <taxon>Metazoa</taxon>
        <taxon>Ecdysozoa</taxon>
        <taxon>Arthropoda</taxon>
        <taxon>Hexapoda</taxon>
        <taxon>Insecta</taxon>
        <taxon>Pterygota</taxon>
        <taxon>Neoptera</taxon>
        <taxon>Endopterygota</taxon>
        <taxon>Lepidoptera</taxon>
        <taxon>Glossata</taxon>
        <taxon>Ditrysia</taxon>
        <taxon>Noctuoidea</taxon>
        <taxon>Erebidae</taxon>
        <taxon>Arctiinae</taxon>
        <taxon>Arctia</taxon>
    </lineage>
</organism>
<dbReference type="PANTHER" id="PTHR15696">
    <property type="entry name" value="SMG-7 SUPPRESSOR WITH MORPHOLOGICAL EFFECT ON GENITALIA PROTEIN 7"/>
    <property type="match status" value="1"/>
</dbReference>
<evidence type="ECO:0000256" key="3">
    <source>
        <dbReference type="ARBA" id="ARBA00022490"/>
    </source>
</evidence>
<dbReference type="InterPro" id="IPR011990">
    <property type="entry name" value="TPR-like_helical_dom_sf"/>
</dbReference>
<comment type="caution">
    <text evidence="11">The sequence shown here is derived from an EMBL/GenBank/DDBJ whole genome shotgun (WGS) entry which is preliminary data.</text>
</comment>
<evidence type="ECO:0000313" key="13">
    <source>
        <dbReference type="Proteomes" id="UP000494256"/>
    </source>
</evidence>
<dbReference type="InterPro" id="IPR002716">
    <property type="entry name" value="PIN_dom"/>
</dbReference>
<dbReference type="InterPro" id="IPR045153">
    <property type="entry name" value="Est1/Ebs1-like"/>
</dbReference>
<protein>
    <recommendedName>
        <fullName evidence="14">Protein SMG5</fullName>
    </recommendedName>
</protein>
<dbReference type="GO" id="GO:0005697">
    <property type="term" value="C:telomerase holoenzyme complex"/>
    <property type="evidence" value="ECO:0007669"/>
    <property type="project" value="TreeGrafter"/>
</dbReference>
<dbReference type="GO" id="GO:0070034">
    <property type="term" value="F:telomerase RNA binding"/>
    <property type="evidence" value="ECO:0007669"/>
    <property type="project" value="TreeGrafter"/>
</dbReference>
<evidence type="ECO:0000313" key="12">
    <source>
        <dbReference type="Proteomes" id="UP000494106"/>
    </source>
</evidence>